<dbReference type="PANTHER" id="PTHR35006">
    <property type="entry name" value="GLYOXALASE FAMILY PROTEIN (AFU_ORTHOLOGUE AFUA_5G14830)"/>
    <property type="match status" value="1"/>
</dbReference>
<dbReference type="AlphaFoldDB" id="A0A062UDJ7"/>
<dbReference type="InterPro" id="IPR029068">
    <property type="entry name" value="Glyas_Bleomycin-R_OHBP_Dase"/>
</dbReference>
<protein>
    <recommendedName>
        <fullName evidence="1">VOC domain-containing protein</fullName>
    </recommendedName>
</protein>
<gene>
    <name evidence="2" type="ORF">HY29_08960</name>
</gene>
<comment type="caution">
    <text evidence="2">The sequence shown here is derived from an EMBL/GenBank/DDBJ whole genome shotgun (WGS) entry which is preliminary data.</text>
</comment>
<sequence>MTCYLATAFVHDMFLAVYSTEGHCMIGYVTLGTADLARAAKFYDALAKEMGTGRMMETDTYIAWGTPGGEAGVAATLPHDGKPASVGNGTMVALQAKDKEQVSRLYDIALAHGGTDEGAPGPRGDEGFYAAYFRDPDGNKLNAFTMA</sequence>
<feature type="domain" description="VOC" evidence="1">
    <location>
        <begin position="25"/>
        <end position="146"/>
    </location>
</feature>
<accession>A0A062UDJ7</accession>
<dbReference type="PATRIC" id="fig|1280946.3.peg.588"/>
<dbReference type="PROSITE" id="PS51819">
    <property type="entry name" value="VOC"/>
    <property type="match status" value="1"/>
</dbReference>
<dbReference type="Proteomes" id="UP000027037">
    <property type="component" value="Unassembled WGS sequence"/>
</dbReference>
<dbReference type="Gene3D" id="3.10.180.10">
    <property type="entry name" value="2,3-Dihydroxybiphenyl 1,2-Dioxygenase, domain 1"/>
    <property type="match status" value="1"/>
</dbReference>
<dbReference type="eggNOG" id="COG0346">
    <property type="taxonomic scope" value="Bacteria"/>
</dbReference>
<dbReference type="InterPro" id="IPR037523">
    <property type="entry name" value="VOC_core"/>
</dbReference>
<keyword evidence="3" id="KW-1185">Reference proteome</keyword>
<dbReference type="SUPFAM" id="SSF54593">
    <property type="entry name" value="Glyoxalase/Bleomycin resistance protein/Dihydroxybiphenyl dioxygenase"/>
    <property type="match status" value="1"/>
</dbReference>
<dbReference type="Pfam" id="PF00903">
    <property type="entry name" value="Glyoxalase"/>
    <property type="match status" value="1"/>
</dbReference>
<evidence type="ECO:0000313" key="3">
    <source>
        <dbReference type="Proteomes" id="UP000027037"/>
    </source>
</evidence>
<dbReference type="InterPro" id="IPR004360">
    <property type="entry name" value="Glyas_Fos-R_dOase_dom"/>
</dbReference>
<reference evidence="2 3" key="1">
    <citation type="journal article" date="2014" name="Antonie Van Leeuwenhoek">
        <title>Hyphomonas beringensis sp. nov. and Hyphomonas chukchiensis sp. nov., isolated from surface seawater of the Bering Sea and Chukchi Sea.</title>
        <authorList>
            <person name="Li C."/>
            <person name="Lai Q."/>
            <person name="Li G."/>
            <person name="Dong C."/>
            <person name="Wang J."/>
            <person name="Liao Y."/>
            <person name="Shao Z."/>
        </authorList>
    </citation>
    <scope>NUCLEOTIDE SEQUENCE [LARGE SCALE GENOMIC DNA]</scope>
    <source>
        <strain evidence="2 3">25B14_1</strain>
    </source>
</reference>
<organism evidence="2 3">
    <name type="scientific">Hyphomonas beringensis</name>
    <dbReference type="NCBI Taxonomy" id="1280946"/>
    <lineage>
        <taxon>Bacteria</taxon>
        <taxon>Pseudomonadati</taxon>
        <taxon>Pseudomonadota</taxon>
        <taxon>Alphaproteobacteria</taxon>
        <taxon>Hyphomonadales</taxon>
        <taxon>Hyphomonadaceae</taxon>
        <taxon>Hyphomonas</taxon>
    </lineage>
</organism>
<dbReference type="PANTHER" id="PTHR35006:SF1">
    <property type="entry name" value="BLL2941 PROTEIN"/>
    <property type="match status" value="1"/>
</dbReference>
<dbReference type="CDD" id="cd07262">
    <property type="entry name" value="VOC_like"/>
    <property type="match status" value="1"/>
</dbReference>
<dbReference type="STRING" id="1280946.HY29_08960"/>
<proteinExistence type="predicted"/>
<evidence type="ECO:0000313" key="2">
    <source>
        <dbReference type="EMBL" id="KCZ56412.1"/>
    </source>
</evidence>
<dbReference type="EMBL" id="AWFF01000024">
    <property type="protein sequence ID" value="KCZ56412.1"/>
    <property type="molecule type" value="Genomic_DNA"/>
</dbReference>
<name>A0A062UDJ7_9PROT</name>
<evidence type="ECO:0000259" key="1">
    <source>
        <dbReference type="PROSITE" id="PS51819"/>
    </source>
</evidence>